<keyword evidence="5" id="KW-1185">Reference proteome</keyword>
<feature type="chain" id="PRO_5034884776" evidence="3">
    <location>
        <begin position="21"/>
        <end position="381"/>
    </location>
</feature>
<proteinExistence type="predicted"/>
<accession>A0A8B8AYA2</accession>
<evidence type="ECO:0000259" key="4">
    <source>
        <dbReference type="Pfam" id="PF01683"/>
    </source>
</evidence>
<reference evidence="6" key="1">
    <citation type="submission" date="2025-08" db="UniProtKB">
        <authorList>
            <consortium name="RefSeq"/>
        </authorList>
    </citation>
    <scope>IDENTIFICATION</scope>
    <source>
        <tissue evidence="6">Whole sample</tissue>
    </source>
</reference>
<feature type="transmembrane region" description="Helical" evidence="2">
    <location>
        <begin position="224"/>
        <end position="250"/>
    </location>
</feature>
<dbReference type="Proteomes" id="UP000694844">
    <property type="component" value="Chromosome 8"/>
</dbReference>
<dbReference type="RefSeq" id="XP_022296150.1">
    <property type="nucleotide sequence ID" value="XM_022440442.1"/>
</dbReference>
<dbReference type="OrthoDB" id="6207683at2759"/>
<feature type="compositionally biased region" description="Polar residues" evidence="1">
    <location>
        <begin position="303"/>
        <end position="320"/>
    </location>
</feature>
<feature type="signal peptide" evidence="3">
    <location>
        <begin position="1"/>
        <end position="20"/>
    </location>
</feature>
<gene>
    <name evidence="6" type="primary">LOC111105938</name>
</gene>
<protein>
    <submittedName>
        <fullName evidence="6">Uncharacterized protein LOC111105938</fullName>
    </submittedName>
</protein>
<feature type="domain" description="EB" evidence="4">
    <location>
        <begin position="143"/>
        <end position="198"/>
    </location>
</feature>
<keyword evidence="3" id="KW-0732">Signal</keyword>
<evidence type="ECO:0000256" key="2">
    <source>
        <dbReference type="SAM" id="Phobius"/>
    </source>
</evidence>
<evidence type="ECO:0000313" key="6">
    <source>
        <dbReference type="RefSeq" id="XP_022296150.1"/>
    </source>
</evidence>
<evidence type="ECO:0000256" key="1">
    <source>
        <dbReference type="SAM" id="MobiDB-lite"/>
    </source>
</evidence>
<organism evidence="5 6">
    <name type="scientific">Crassostrea virginica</name>
    <name type="common">Eastern oyster</name>
    <dbReference type="NCBI Taxonomy" id="6565"/>
    <lineage>
        <taxon>Eukaryota</taxon>
        <taxon>Metazoa</taxon>
        <taxon>Spiralia</taxon>
        <taxon>Lophotrochozoa</taxon>
        <taxon>Mollusca</taxon>
        <taxon>Bivalvia</taxon>
        <taxon>Autobranchia</taxon>
        <taxon>Pteriomorphia</taxon>
        <taxon>Ostreida</taxon>
        <taxon>Ostreoidea</taxon>
        <taxon>Ostreidae</taxon>
        <taxon>Crassostrea</taxon>
    </lineage>
</organism>
<sequence>MLMYPSIYFIVIVLIKSAVGSISGNYCLQNALNFVEKYGDTCKLFYEEDAKRELDEKITSCVEPCEVRLDGFEYYRRNLMMITLVFSNNYYNQITCSDYRSKIFLTINCQKWKTKKFSISSDDGCKNNNSNCIVWGRACICHCDSEYIMVNGHCVKENIPLNQSCDFNEQCTGSRYATCLDGICTCIEGYTATNSSECVLELQSHNQGGLSAAGTNTDLKGNNFGVTVGVLFGGLCLGVSITTGIACIIFKRFRSSTGKREETHVMFADNTVYNVANVGRNAGKEVPKCPDVQHKIITSYPCNSSKETPEYSNHSANSKRQQTHDDVYNHLNEKDDNVDDDTYDHATAAIGHDRDLNDYSSVAEMGKEFAVSDDYSRLDKH</sequence>
<dbReference type="KEGG" id="cvn:111105938"/>
<feature type="region of interest" description="Disordered" evidence="1">
    <location>
        <begin position="303"/>
        <end position="323"/>
    </location>
</feature>
<dbReference type="Pfam" id="PF01683">
    <property type="entry name" value="EB"/>
    <property type="match status" value="1"/>
</dbReference>
<dbReference type="InterPro" id="IPR006149">
    <property type="entry name" value="EB_dom"/>
</dbReference>
<name>A0A8B8AYA2_CRAVI</name>
<keyword evidence="2" id="KW-0472">Membrane</keyword>
<dbReference type="AlphaFoldDB" id="A0A8B8AYA2"/>
<evidence type="ECO:0000313" key="5">
    <source>
        <dbReference type="Proteomes" id="UP000694844"/>
    </source>
</evidence>
<evidence type="ECO:0000256" key="3">
    <source>
        <dbReference type="SAM" id="SignalP"/>
    </source>
</evidence>
<keyword evidence="2" id="KW-0812">Transmembrane</keyword>
<dbReference type="GeneID" id="111105938"/>
<keyword evidence="2" id="KW-1133">Transmembrane helix</keyword>